<evidence type="ECO:0000313" key="4">
    <source>
        <dbReference type="EMBL" id="MBD8012731.1"/>
    </source>
</evidence>
<dbReference type="InterPro" id="IPR002060">
    <property type="entry name" value="Squ/phyt_synthse"/>
</dbReference>
<dbReference type="EMBL" id="JACSPX010000003">
    <property type="protein sequence ID" value="MBD8012731.1"/>
    <property type="molecule type" value="Genomic_DNA"/>
</dbReference>
<dbReference type="InterPro" id="IPR019845">
    <property type="entry name" value="Squalene/phytoene_synthase_CS"/>
</dbReference>
<sequence length="364" mass="39294">MGGRAPAVRPGAARRVRRRPASRRADRLRRGRADAAGHRRSAARRPACDRHRAAAHGAAHRAGADRRTLRGAAVVRAASALDLYTRTAHAASAHVISGYSTSFGYASRLLPREVRGGIADVYALVRVADEIVDGPAAEAGLQRPEVLAILDALEQDTLRAMACGFSANLVVHAFATTARRTGIGADLVRPFFESMRMDATEHARFDHEQYRRYIHGSAEVVGSMCLRVFALEQPGFTLDDRLEEGARRLGAAFQKVNFLRDLADDAGRLGRSYIPGLDPQTFTDRDKAAVVDEIAEDLAVAREAIARLPRGSRRATTAAAALFGRLNEQLRETPAAALRTTRVSVPLGRKLGILANAAAGRTTV</sequence>
<dbReference type="SFLD" id="SFLDG01212">
    <property type="entry name" value="Phytoene_synthase_like"/>
    <property type="match status" value="1"/>
</dbReference>
<evidence type="ECO:0000256" key="3">
    <source>
        <dbReference type="SAM" id="MobiDB-lite"/>
    </source>
</evidence>
<comment type="pathway">
    <text evidence="1">Carotenoid biosynthesis; phytoene biosynthesis.</text>
</comment>
<dbReference type="SUPFAM" id="SSF48576">
    <property type="entry name" value="Terpenoid synthases"/>
    <property type="match status" value="1"/>
</dbReference>
<evidence type="ECO:0000256" key="2">
    <source>
        <dbReference type="ARBA" id="ARBA00022679"/>
    </source>
</evidence>
<feature type="compositionally biased region" description="Low complexity" evidence="3">
    <location>
        <begin position="1"/>
        <end position="11"/>
    </location>
</feature>
<proteinExistence type="predicted"/>
<evidence type="ECO:0000313" key="5">
    <source>
        <dbReference type="Proteomes" id="UP000611521"/>
    </source>
</evidence>
<reference evidence="4 5" key="1">
    <citation type="submission" date="2020-08" db="EMBL/GenBank/DDBJ databases">
        <title>A Genomic Blueprint of the Chicken Gut Microbiome.</title>
        <authorList>
            <person name="Gilroy R."/>
            <person name="Ravi A."/>
            <person name="Getino M."/>
            <person name="Pursley I."/>
            <person name="Horton D.L."/>
            <person name="Alikhan N.-F."/>
            <person name="Baker D."/>
            <person name="Gharbi K."/>
            <person name="Hall N."/>
            <person name="Watson M."/>
            <person name="Adriaenssens E.M."/>
            <person name="Foster-Nyarko E."/>
            <person name="Jarju S."/>
            <person name="Secka A."/>
            <person name="Antonio M."/>
            <person name="Oren A."/>
            <person name="Chaudhuri R."/>
            <person name="La Ragione R.M."/>
            <person name="Hildebrand F."/>
            <person name="Pallen M.J."/>
        </authorList>
    </citation>
    <scope>NUCLEOTIDE SEQUENCE [LARGE SCALE GENOMIC DNA]</scope>
    <source>
        <strain evidence="4 5">Re1</strain>
    </source>
</reference>
<feature type="compositionally biased region" description="Basic residues" evidence="3">
    <location>
        <begin position="12"/>
        <end position="30"/>
    </location>
</feature>
<keyword evidence="2" id="KW-0808">Transferase</keyword>
<dbReference type="Gene3D" id="1.10.600.10">
    <property type="entry name" value="Farnesyl Diphosphate Synthase"/>
    <property type="match status" value="1"/>
</dbReference>
<dbReference type="PROSITE" id="PS01045">
    <property type="entry name" value="SQUALEN_PHYTOEN_SYN_2"/>
    <property type="match status" value="1"/>
</dbReference>
<dbReference type="InterPro" id="IPR044843">
    <property type="entry name" value="Trans_IPPS_bact-type"/>
</dbReference>
<accession>A0ABR8W7E0</accession>
<keyword evidence="5" id="KW-1185">Reference proteome</keyword>
<dbReference type="Proteomes" id="UP000611521">
    <property type="component" value="Unassembled WGS sequence"/>
</dbReference>
<dbReference type="PANTHER" id="PTHR31480">
    <property type="entry name" value="BIFUNCTIONAL LYCOPENE CYCLASE/PHYTOENE SYNTHASE"/>
    <property type="match status" value="1"/>
</dbReference>
<dbReference type="Pfam" id="PF00494">
    <property type="entry name" value="SQS_PSY"/>
    <property type="match status" value="1"/>
</dbReference>
<organism evidence="4 5">
    <name type="scientific">Microbacterium commune</name>
    <dbReference type="NCBI Taxonomy" id="2762219"/>
    <lineage>
        <taxon>Bacteria</taxon>
        <taxon>Bacillati</taxon>
        <taxon>Actinomycetota</taxon>
        <taxon>Actinomycetes</taxon>
        <taxon>Micrococcales</taxon>
        <taxon>Microbacteriaceae</taxon>
        <taxon>Microbacterium</taxon>
    </lineage>
</organism>
<protein>
    <submittedName>
        <fullName evidence="4">Squalene/phytoene synthase family protein</fullName>
    </submittedName>
</protein>
<feature type="region of interest" description="Disordered" evidence="3">
    <location>
        <begin position="1"/>
        <end position="63"/>
    </location>
</feature>
<gene>
    <name evidence="4" type="ORF">H9633_10525</name>
</gene>
<dbReference type="InterPro" id="IPR008949">
    <property type="entry name" value="Isoprenoid_synthase_dom_sf"/>
</dbReference>
<dbReference type="SFLD" id="SFLDS00005">
    <property type="entry name" value="Isoprenoid_Synthase_Type_I"/>
    <property type="match status" value="1"/>
</dbReference>
<name>A0ABR8W7E0_9MICO</name>
<evidence type="ECO:0000256" key="1">
    <source>
        <dbReference type="ARBA" id="ARBA00004684"/>
    </source>
</evidence>
<dbReference type="SFLD" id="SFLDG01018">
    <property type="entry name" value="Squalene/Phytoene_Synthase_Lik"/>
    <property type="match status" value="1"/>
</dbReference>
<comment type="caution">
    <text evidence="4">The sequence shown here is derived from an EMBL/GenBank/DDBJ whole genome shotgun (WGS) entry which is preliminary data.</text>
</comment>